<accession>A0AA39DIJ8</accession>
<evidence type="ECO:0000313" key="9">
    <source>
        <dbReference type="Proteomes" id="UP001168098"/>
    </source>
</evidence>
<dbReference type="AlphaFoldDB" id="A0AA39DIJ8"/>
<dbReference type="GO" id="GO:0020037">
    <property type="term" value="F:heme binding"/>
    <property type="evidence" value="ECO:0007669"/>
    <property type="project" value="UniProtKB-UniRule"/>
</dbReference>
<dbReference type="InterPro" id="IPR001199">
    <property type="entry name" value="Cyt_B5-like_heme/steroid-bd"/>
</dbReference>
<dbReference type="PROSITE" id="PS00191">
    <property type="entry name" value="CYTOCHROME_B5_1"/>
    <property type="match status" value="1"/>
</dbReference>
<feature type="domain" description="Cytochrome b5 heme-binding" evidence="7">
    <location>
        <begin position="53"/>
        <end position="105"/>
    </location>
</feature>
<keyword evidence="3 5" id="KW-0408">Iron</keyword>
<evidence type="ECO:0000313" key="8">
    <source>
        <dbReference type="EMBL" id="KAJ9685299.1"/>
    </source>
</evidence>
<dbReference type="PRINTS" id="PR00363">
    <property type="entry name" value="CYTOCHROMEB5"/>
</dbReference>
<proteinExistence type="inferred from homology"/>
<feature type="region of interest" description="Disordered" evidence="6">
    <location>
        <begin position="82"/>
        <end position="105"/>
    </location>
</feature>
<dbReference type="PROSITE" id="PS50255">
    <property type="entry name" value="CYTOCHROME_B5_2"/>
    <property type="match status" value="1"/>
</dbReference>
<dbReference type="PANTHER" id="PTHR19359">
    <property type="entry name" value="CYTOCHROME B5"/>
    <property type="match status" value="1"/>
</dbReference>
<evidence type="ECO:0000256" key="1">
    <source>
        <dbReference type="ARBA" id="ARBA00022617"/>
    </source>
</evidence>
<sequence>MERSIHNTKDRYKNQRQRRRVVVTLLSEQQKKWHQIRRFTCSKRSPSIIRPKIAGWLFPEMHDVTPFMDDHPGGDEVLLSATEKDATNDFDDVGHSEAARDMMGK</sequence>
<dbReference type="PANTHER" id="PTHR19359:SF144">
    <property type="entry name" value="CYTOCHROME B5"/>
    <property type="match status" value="1"/>
</dbReference>
<keyword evidence="1 5" id="KW-0349">Heme</keyword>
<dbReference type="InterPro" id="IPR018506">
    <property type="entry name" value="Cyt_B5_heme-BS"/>
</dbReference>
<keyword evidence="9" id="KW-1185">Reference proteome</keyword>
<gene>
    <name evidence="8" type="ORF">PVL29_017359</name>
</gene>
<evidence type="ECO:0000256" key="5">
    <source>
        <dbReference type="RuleBase" id="RU362121"/>
    </source>
</evidence>
<dbReference type="SUPFAM" id="SSF55856">
    <property type="entry name" value="Cytochrome b5-like heme/steroid binding domain"/>
    <property type="match status" value="1"/>
</dbReference>
<comment type="similarity">
    <text evidence="4 5">Belongs to the cytochrome b5 family.</text>
</comment>
<dbReference type="InterPro" id="IPR050668">
    <property type="entry name" value="Cytochrome_b5"/>
</dbReference>
<evidence type="ECO:0000256" key="4">
    <source>
        <dbReference type="ARBA" id="ARBA00038168"/>
    </source>
</evidence>
<reference evidence="8 9" key="1">
    <citation type="journal article" date="2023" name="BMC Biotechnol.">
        <title>Vitis rotundifolia cv Carlos genome sequencing.</title>
        <authorList>
            <person name="Huff M."/>
            <person name="Hulse-Kemp A."/>
            <person name="Scheffler B."/>
            <person name="Youngblood R."/>
            <person name="Simpson S."/>
            <person name="Babiker E."/>
            <person name="Staton M."/>
        </authorList>
    </citation>
    <scope>NUCLEOTIDE SEQUENCE [LARGE SCALE GENOMIC DNA]</scope>
    <source>
        <tissue evidence="8">Leaf</tissue>
    </source>
</reference>
<name>A0AA39DIJ8_VITRO</name>
<keyword evidence="2 5" id="KW-0479">Metal-binding</keyword>
<dbReference type="Gene3D" id="3.10.120.10">
    <property type="entry name" value="Cytochrome b5-like heme/steroid binding domain"/>
    <property type="match status" value="1"/>
</dbReference>
<dbReference type="Proteomes" id="UP001168098">
    <property type="component" value="Unassembled WGS sequence"/>
</dbReference>
<evidence type="ECO:0000256" key="6">
    <source>
        <dbReference type="SAM" id="MobiDB-lite"/>
    </source>
</evidence>
<dbReference type="EMBL" id="JARBHA010000013">
    <property type="protein sequence ID" value="KAJ9685299.1"/>
    <property type="molecule type" value="Genomic_DNA"/>
</dbReference>
<protein>
    <recommendedName>
        <fullName evidence="7">Cytochrome b5 heme-binding domain-containing protein</fullName>
    </recommendedName>
</protein>
<evidence type="ECO:0000259" key="7">
    <source>
        <dbReference type="PROSITE" id="PS50255"/>
    </source>
</evidence>
<comment type="caution">
    <text evidence="8">The sequence shown here is derived from an EMBL/GenBank/DDBJ whole genome shotgun (WGS) entry which is preliminary data.</text>
</comment>
<evidence type="ECO:0000256" key="3">
    <source>
        <dbReference type="ARBA" id="ARBA00023004"/>
    </source>
</evidence>
<dbReference type="GO" id="GO:0046872">
    <property type="term" value="F:metal ion binding"/>
    <property type="evidence" value="ECO:0007669"/>
    <property type="project" value="UniProtKB-UniRule"/>
</dbReference>
<evidence type="ECO:0000256" key="2">
    <source>
        <dbReference type="ARBA" id="ARBA00022723"/>
    </source>
</evidence>
<dbReference type="InterPro" id="IPR036400">
    <property type="entry name" value="Cyt_B5-like_heme/steroid_sf"/>
</dbReference>
<organism evidence="8 9">
    <name type="scientific">Vitis rotundifolia</name>
    <name type="common">Muscadine grape</name>
    <dbReference type="NCBI Taxonomy" id="103349"/>
    <lineage>
        <taxon>Eukaryota</taxon>
        <taxon>Viridiplantae</taxon>
        <taxon>Streptophyta</taxon>
        <taxon>Embryophyta</taxon>
        <taxon>Tracheophyta</taxon>
        <taxon>Spermatophyta</taxon>
        <taxon>Magnoliopsida</taxon>
        <taxon>eudicotyledons</taxon>
        <taxon>Gunneridae</taxon>
        <taxon>Pentapetalae</taxon>
        <taxon>rosids</taxon>
        <taxon>Vitales</taxon>
        <taxon>Vitaceae</taxon>
        <taxon>Viteae</taxon>
        <taxon>Vitis</taxon>
    </lineage>
</organism>
<dbReference type="Pfam" id="PF00173">
    <property type="entry name" value="Cyt-b5"/>
    <property type="match status" value="1"/>
</dbReference>
<dbReference type="GO" id="GO:0016020">
    <property type="term" value="C:membrane"/>
    <property type="evidence" value="ECO:0007669"/>
    <property type="project" value="TreeGrafter"/>
</dbReference>